<evidence type="ECO:0000313" key="3">
    <source>
        <dbReference type="EMBL" id="RZS90830.1"/>
    </source>
</evidence>
<reference evidence="3 4" key="1">
    <citation type="submission" date="2019-02" db="EMBL/GenBank/DDBJ databases">
        <title>Genomic Encyclopedia of Type Strains, Phase IV (KMG-IV): sequencing the most valuable type-strain genomes for metagenomic binning, comparative biology and taxonomic classification.</title>
        <authorList>
            <person name="Goeker M."/>
        </authorList>
    </citation>
    <scope>NUCLEOTIDE SEQUENCE [LARGE SCALE GENOMIC DNA]</scope>
    <source>
        <strain evidence="3 4">DSM 45622</strain>
    </source>
</reference>
<keyword evidence="1" id="KW-0560">Oxidoreductase</keyword>
<dbReference type="InterPro" id="IPR028939">
    <property type="entry name" value="P5C_Rdtase_cat_N"/>
</dbReference>
<protein>
    <recommendedName>
        <fullName evidence="2">Pyrroline-5-carboxylate reductase catalytic N-terminal domain-containing protein</fullName>
    </recommendedName>
</protein>
<dbReference type="RefSeq" id="WP_130490968.1">
    <property type="nucleotide sequence ID" value="NZ_SGXD01000001.1"/>
</dbReference>
<dbReference type="AlphaFoldDB" id="A0A4Q7NV58"/>
<comment type="caution">
    <text evidence="3">The sequence shown here is derived from an EMBL/GenBank/DDBJ whole genome shotgun (WGS) entry which is preliminary data.</text>
</comment>
<dbReference type="SUPFAM" id="SSF51735">
    <property type="entry name" value="NAD(P)-binding Rossmann-fold domains"/>
    <property type="match status" value="1"/>
</dbReference>
<feature type="domain" description="Pyrroline-5-carboxylate reductase catalytic N-terminal" evidence="2">
    <location>
        <begin position="4"/>
        <end position="92"/>
    </location>
</feature>
<evidence type="ECO:0000313" key="4">
    <source>
        <dbReference type="Proteomes" id="UP000293638"/>
    </source>
</evidence>
<dbReference type="GO" id="GO:0016491">
    <property type="term" value="F:oxidoreductase activity"/>
    <property type="evidence" value="ECO:0007669"/>
    <property type="project" value="UniProtKB-KW"/>
</dbReference>
<evidence type="ECO:0000256" key="1">
    <source>
        <dbReference type="ARBA" id="ARBA00023002"/>
    </source>
</evidence>
<dbReference type="EMBL" id="SGXD01000001">
    <property type="protein sequence ID" value="RZS90830.1"/>
    <property type="molecule type" value="Genomic_DNA"/>
</dbReference>
<accession>A0A4Q7NV58</accession>
<dbReference type="Proteomes" id="UP000293638">
    <property type="component" value="Unassembled WGS sequence"/>
</dbReference>
<name>A0A4Q7NV58_9ACTN</name>
<dbReference type="Pfam" id="PF03807">
    <property type="entry name" value="F420_oxidored"/>
    <property type="match status" value="1"/>
</dbReference>
<proteinExistence type="predicted"/>
<organism evidence="3 4">
    <name type="scientific">Motilibacter rhizosphaerae</name>
    <dbReference type="NCBI Taxonomy" id="598652"/>
    <lineage>
        <taxon>Bacteria</taxon>
        <taxon>Bacillati</taxon>
        <taxon>Actinomycetota</taxon>
        <taxon>Actinomycetes</taxon>
        <taxon>Motilibacterales</taxon>
        <taxon>Motilibacteraceae</taxon>
        <taxon>Motilibacter</taxon>
    </lineage>
</organism>
<dbReference type="InterPro" id="IPR036291">
    <property type="entry name" value="NAD(P)-bd_dom_sf"/>
</dbReference>
<dbReference type="PANTHER" id="PTHR14239:SF10">
    <property type="entry name" value="REDUCTASE"/>
    <property type="match status" value="1"/>
</dbReference>
<dbReference type="OrthoDB" id="1523398at2"/>
<dbReference type="PANTHER" id="PTHR14239">
    <property type="entry name" value="DUDULIN-RELATED"/>
    <property type="match status" value="1"/>
</dbReference>
<dbReference type="InterPro" id="IPR051267">
    <property type="entry name" value="STEAP_metalloreductase"/>
</dbReference>
<sequence>MTTYGLIGSGNIGGTLARLLLDAGHEVVLSNSRGPETLSDLVASLGAGARAATVEEAAAAAEIAVVTIPLKAVDQVPAAPLAGKVVIDTCNYYPQRDGQIAELDDESTTTSELVQRQLPDAKVVKAFNNIYFEHLRTQGQPHGTPGRRALPVAGDDAAAKATVIALLDSIGFDAVDAGPLTEGWRWQRDTLAYVVPAPEAELRDLLARAKRYRDQTPEDVAEVQEQIRRAFGG</sequence>
<keyword evidence="4" id="KW-1185">Reference proteome</keyword>
<evidence type="ECO:0000259" key="2">
    <source>
        <dbReference type="Pfam" id="PF03807"/>
    </source>
</evidence>
<gene>
    <name evidence="3" type="ORF">EV189_0059</name>
</gene>
<dbReference type="Gene3D" id="3.40.50.720">
    <property type="entry name" value="NAD(P)-binding Rossmann-like Domain"/>
    <property type="match status" value="1"/>
</dbReference>